<sequence>MWWESHTYKRTDSAALDGASVCLFVAWLPSPRQTQTGRRYCGARILEWRGAALTSDHVWPGRGVGSHSSQQGRKLRKIFL</sequence>
<accession>A0A5B7GSE6</accession>
<dbReference type="AlphaFoldDB" id="A0A5B7GSE6"/>
<reference evidence="1 2" key="1">
    <citation type="submission" date="2019-05" db="EMBL/GenBank/DDBJ databases">
        <title>Another draft genome of Portunus trituberculatus and its Hox gene families provides insights of decapod evolution.</title>
        <authorList>
            <person name="Jeong J.-H."/>
            <person name="Song I."/>
            <person name="Kim S."/>
            <person name="Choi T."/>
            <person name="Kim D."/>
            <person name="Ryu S."/>
            <person name="Kim W."/>
        </authorList>
    </citation>
    <scope>NUCLEOTIDE SEQUENCE [LARGE SCALE GENOMIC DNA]</scope>
    <source>
        <tissue evidence="1">Muscle</tissue>
    </source>
</reference>
<evidence type="ECO:0000313" key="1">
    <source>
        <dbReference type="EMBL" id="MPC60546.1"/>
    </source>
</evidence>
<evidence type="ECO:0000313" key="2">
    <source>
        <dbReference type="Proteomes" id="UP000324222"/>
    </source>
</evidence>
<name>A0A5B7GSE6_PORTR</name>
<gene>
    <name evidence="1" type="ORF">E2C01_054594</name>
</gene>
<protein>
    <submittedName>
        <fullName evidence="1">Uncharacterized protein</fullName>
    </submittedName>
</protein>
<proteinExistence type="predicted"/>
<keyword evidence="2" id="KW-1185">Reference proteome</keyword>
<comment type="caution">
    <text evidence="1">The sequence shown here is derived from an EMBL/GenBank/DDBJ whole genome shotgun (WGS) entry which is preliminary data.</text>
</comment>
<dbReference type="Proteomes" id="UP000324222">
    <property type="component" value="Unassembled WGS sequence"/>
</dbReference>
<dbReference type="EMBL" id="VSRR010017643">
    <property type="protein sequence ID" value="MPC60546.1"/>
    <property type="molecule type" value="Genomic_DNA"/>
</dbReference>
<organism evidence="1 2">
    <name type="scientific">Portunus trituberculatus</name>
    <name type="common">Swimming crab</name>
    <name type="synonym">Neptunus trituberculatus</name>
    <dbReference type="NCBI Taxonomy" id="210409"/>
    <lineage>
        <taxon>Eukaryota</taxon>
        <taxon>Metazoa</taxon>
        <taxon>Ecdysozoa</taxon>
        <taxon>Arthropoda</taxon>
        <taxon>Crustacea</taxon>
        <taxon>Multicrustacea</taxon>
        <taxon>Malacostraca</taxon>
        <taxon>Eumalacostraca</taxon>
        <taxon>Eucarida</taxon>
        <taxon>Decapoda</taxon>
        <taxon>Pleocyemata</taxon>
        <taxon>Brachyura</taxon>
        <taxon>Eubrachyura</taxon>
        <taxon>Portunoidea</taxon>
        <taxon>Portunidae</taxon>
        <taxon>Portuninae</taxon>
        <taxon>Portunus</taxon>
    </lineage>
</organism>